<evidence type="ECO:0000256" key="2">
    <source>
        <dbReference type="ARBA" id="ARBA00022771"/>
    </source>
</evidence>
<evidence type="ECO:0000313" key="6">
    <source>
        <dbReference type="Proteomes" id="UP001152888"/>
    </source>
</evidence>
<keyword evidence="3" id="KW-0862">Zinc</keyword>
<proteinExistence type="predicted"/>
<evidence type="ECO:0000256" key="3">
    <source>
        <dbReference type="ARBA" id="ARBA00022833"/>
    </source>
</evidence>
<dbReference type="Pfam" id="PF02892">
    <property type="entry name" value="zf-BED"/>
    <property type="match status" value="1"/>
</dbReference>
<comment type="caution">
    <text evidence="5">The sequence shown here is derived from an EMBL/GenBank/DDBJ whole genome shotgun (WGS) entry which is preliminary data.</text>
</comment>
<dbReference type="InterPro" id="IPR003656">
    <property type="entry name" value="Znf_BED"/>
</dbReference>
<name>A0A9P0LQ72_ACAOB</name>
<dbReference type="GO" id="GO:0008270">
    <property type="term" value="F:zinc ion binding"/>
    <property type="evidence" value="ECO:0007669"/>
    <property type="project" value="UniProtKB-KW"/>
</dbReference>
<evidence type="ECO:0000259" key="4">
    <source>
        <dbReference type="Pfam" id="PF02892"/>
    </source>
</evidence>
<dbReference type="PANTHER" id="PTHR45913:SF19">
    <property type="entry name" value="LOW QUALITY PROTEIN: ZINC FINGER BED DOMAIN-CONTAINING PROTEIN 5-LIKE"/>
    <property type="match status" value="1"/>
</dbReference>
<keyword evidence="6" id="KW-1185">Reference proteome</keyword>
<reference evidence="5" key="1">
    <citation type="submission" date="2022-03" db="EMBL/GenBank/DDBJ databases">
        <authorList>
            <person name="Sayadi A."/>
        </authorList>
    </citation>
    <scope>NUCLEOTIDE SEQUENCE</scope>
</reference>
<keyword evidence="1" id="KW-0479">Metal-binding</keyword>
<accession>A0A9P0LQ72</accession>
<dbReference type="OrthoDB" id="6751300at2759"/>
<gene>
    <name evidence="5" type="ORF">ACAOBT_LOCUS25154</name>
</gene>
<keyword evidence="2" id="KW-0863">Zinc-finger</keyword>
<feature type="domain" description="BED-type" evidence="4">
    <location>
        <begin position="38"/>
        <end position="65"/>
    </location>
</feature>
<evidence type="ECO:0000313" key="5">
    <source>
        <dbReference type="EMBL" id="CAH1999725.1"/>
    </source>
</evidence>
<dbReference type="GO" id="GO:0003677">
    <property type="term" value="F:DNA binding"/>
    <property type="evidence" value="ECO:0007669"/>
    <property type="project" value="InterPro"/>
</dbReference>
<dbReference type="AlphaFoldDB" id="A0A9P0LQ72"/>
<dbReference type="EMBL" id="CAKOFQ010007378">
    <property type="protein sequence ID" value="CAH1999725.1"/>
    <property type="molecule type" value="Genomic_DNA"/>
</dbReference>
<evidence type="ECO:0000256" key="1">
    <source>
        <dbReference type="ARBA" id="ARBA00022723"/>
    </source>
</evidence>
<dbReference type="PANTHER" id="PTHR45913">
    <property type="entry name" value="EPM2A-INTERACTING PROTEIN 1"/>
    <property type="match status" value="1"/>
</dbReference>
<protein>
    <recommendedName>
        <fullName evidence="4">BED-type domain-containing protein</fullName>
    </recommendedName>
</protein>
<organism evidence="5 6">
    <name type="scientific">Acanthoscelides obtectus</name>
    <name type="common">Bean weevil</name>
    <name type="synonym">Bruchus obtectus</name>
    <dbReference type="NCBI Taxonomy" id="200917"/>
    <lineage>
        <taxon>Eukaryota</taxon>
        <taxon>Metazoa</taxon>
        <taxon>Ecdysozoa</taxon>
        <taxon>Arthropoda</taxon>
        <taxon>Hexapoda</taxon>
        <taxon>Insecta</taxon>
        <taxon>Pterygota</taxon>
        <taxon>Neoptera</taxon>
        <taxon>Endopterygota</taxon>
        <taxon>Coleoptera</taxon>
        <taxon>Polyphaga</taxon>
        <taxon>Cucujiformia</taxon>
        <taxon>Chrysomeloidea</taxon>
        <taxon>Chrysomelidae</taxon>
        <taxon>Bruchinae</taxon>
        <taxon>Bruchini</taxon>
        <taxon>Acanthoscelides</taxon>
    </lineage>
</organism>
<sequence length="146" mass="16581">MQNFIIMPECGCEKRKFSEGYVKIGFTFIEKDELQLPQCGICMKVLSNDSMRPNRLERHLKQQHPPLVLKTKGLFSSIAKSLKRMRLDKSESYHTEEILYSQSLTAGTTSEDIFNSLSNFVEKTDLDWKKLVGLCTDGAPAMIGLS</sequence>
<dbReference type="Proteomes" id="UP001152888">
    <property type="component" value="Unassembled WGS sequence"/>
</dbReference>